<comment type="caution">
    <text evidence="2">The sequence shown here is derived from an EMBL/GenBank/DDBJ whole genome shotgun (WGS) entry which is preliminary data.</text>
</comment>
<name>A0ABS7NWE7_9NOCA</name>
<dbReference type="Proteomes" id="UP001520140">
    <property type="component" value="Unassembled WGS sequence"/>
</dbReference>
<reference evidence="2 3" key="1">
    <citation type="submission" date="2020-06" db="EMBL/GenBank/DDBJ databases">
        <title>Taxonomy, biology and ecology of Rhodococcus bacteria occurring in California pistachio and other woody hosts as revealed by genome sequence analyses.</title>
        <authorList>
            <person name="Gai Y."/>
            <person name="Riely B."/>
        </authorList>
    </citation>
    <scope>NUCLEOTIDE SEQUENCE [LARGE SCALE GENOMIC DNA]</scope>
    <source>
        <strain evidence="2 3">BP-284</strain>
    </source>
</reference>
<dbReference type="GeneID" id="85487779"/>
<evidence type="ECO:0000313" key="2">
    <source>
        <dbReference type="EMBL" id="MBY6322382.1"/>
    </source>
</evidence>
<accession>A0ABS7NWE7</accession>
<gene>
    <name evidence="2" type="ORF">HQ605_16275</name>
</gene>
<evidence type="ECO:0000313" key="3">
    <source>
        <dbReference type="Proteomes" id="UP001520140"/>
    </source>
</evidence>
<protein>
    <submittedName>
        <fullName evidence="2">Uncharacterized protein</fullName>
    </submittedName>
</protein>
<dbReference type="RefSeq" id="WP_068360200.1">
    <property type="nucleotide sequence ID" value="NZ_FOJN01000002.1"/>
</dbReference>
<proteinExistence type="predicted"/>
<feature type="region of interest" description="Disordered" evidence="1">
    <location>
        <begin position="46"/>
        <end position="70"/>
    </location>
</feature>
<organism evidence="2 3">
    <name type="scientific">Rhodococcoides kroppenstedtii</name>
    <dbReference type="NCBI Taxonomy" id="293050"/>
    <lineage>
        <taxon>Bacteria</taxon>
        <taxon>Bacillati</taxon>
        <taxon>Actinomycetota</taxon>
        <taxon>Actinomycetes</taxon>
        <taxon>Mycobacteriales</taxon>
        <taxon>Nocardiaceae</taxon>
        <taxon>Rhodococcoides</taxon>
    </lineage>
</organism>
<evidence type="ECO:0000256" key="1">
    <source>
        <dbReference type="SAM" id="MobiDB-lite"/>
    </source>
</evidence>
<sequence>MSPLSHSGPLADTLDRSTLDSMMFGGLLFLLVLALLATAATVRSGGRCAPAGPPRSHVVGGDAVDGRRLH</sequence>
<keyword evidence="3" id="KW-1185">Reference proteome</keyword>
<dbReference type="EMBL" id="JABUKG010000019">
    <property type="protein sequence ID" value="MBY6322382.1"/>
    <property type="molecule type" value="Genomic_DNA"/>
</dbReference>